<proteinExistence type="predicted"/>
<gene>
    <name evidence="2" type="ORF">TSOC_011544</name>
</gene>
<evidence type="ECO:0000256" key="1">
    <source>
        <dbReference type="SAM" id="MobiDB-lite"/>
    </source>
</evidence>
<dbReference type="EMBL" id="PGGS01000648">
    <property type="protein sequence ID" value="PNH02475.1"/>
    <property type="molecule type" value="Genomic_DNA"/>
</dbReference>
<dbReference type="OrthoDB" id="6153504at2759"/>
<reference evidence="2 3" key="1">
    <citation type="journal article" date="2017" name="Mol. Biol. Evol.">
        <title>The 4-celled Tetrabaena socialis nuclear genome reveals the essential components for genetic control of cell number at the origin of multicellularity in the volvocine lineage.</title>
        <authorList>
            <person name="Featherston J."/>
            <person name="Arakaki Y."/>
            <person name="Hanschen E.R."/>
            <person name="Ferris P.J."/>
            <person name="Michod R.E."/>
            <person name="Olson B.J.S.C."/>
            <person name="Nozaki H."/>
            <person name="Durand P.M."/>
        </authorList>
    </citation>
    <scope>NUCLEOTIDE SEQUENCE [LARGE SCALE GENOMIC DNA]</scope>
    <source>
        <strain evidence="2 3">NIES-571</strain>
    </source>
</reference>
<evidence type="ECO:0000313" key="2">
    <source>
        <dbReference type="EMBL" id="PNH02475.1"/>
    </source>
</evidence>
<comment type="caution">
    <text evidence="2">The sequence shown here is derived from an EMBL/GenBank/DDBJ whole genome shotgun (WGS) entry which is preliminary data.</text>
</comment>
<dbReference type="AlphaFoldDB" id="A0A2J7ZQC6"/>
<evidence type="ECO:0008006" key="4">
    <source>
        <dbReference type="Google" id="ProtNLM"/>
    </source>
</evidence>
<accession>A0A2J7ZQC6</accession>
<name>A0A2J7ZQC6_9CHLO</name>
<dbReference type="GO" id="GO:0004842">
    <property type="term" value="F:ubiquitin-protein transferase activity"/>
    <property type="evidence" value="ECO:0007669"/>
    <property type="project" value="InterPro"/>
</dbReference>
<dbReference type="InterPro" id="IPR037252">
    <property type="entry name" value="Mib_Herc2_sf"/>
</dbReference>
<sequence>MLLLSSRACPPSSLGLRQTRRAGGCLAARRVLALAPSHQLLHSQQQQLLLTSPRSCTAASAASGDPPAKPAAEQSTDGGSNRSAERCEDNAVENQTAAATKQPPRWDAGDVVTSENWRVGLKMVRGPDWSAWDNWDGGEGGRAGTIVHIFSSADCVYVQWDSQSGEAAKGHFYHIEPGRYQLCCAVPYTV</sequence>
<keyword evidence="3" id="KW-1185">Reference proteome</keyword>
<dbReference type="Gene3D" id="2.30.30.40">
    <property type="entry name" value="SH3 Domains"/>
    <property type="match status" value="1"/>
</dbReference>
<feature type="compositionally biased region" description="Polar residues" evidence="1">
    <location>
        <begin position="73"/>
        <end position="82"/>
    </location>
</feature>
<protein>
    <recommendedName>
        <fullName evidence="4">MIB/HERC2 domain-containing protein</fullName>
    </recommendedName>
</protein>
<organism evidence="2 3">
    <name type="scientific">Tetrabaena socialis</name>
    <dbReference type="NCBI Taxonomy" id="47790"/>
    <lineage>
        <taxon>Eukaryota</taxon>
        <taxon>Viridiplantae</taxon>
        <taxon>Chlorophyta</taxon>
        <taxon>core chlorophytes</taxon>
        <taxon>Chlorophyceae</taxon>
        <taxon>CS clade</taxon>
        <taxon>Chlamydomonadales</taxon>
        <taxon>Tetrabaenaceae</taxon>
        <taxon>Tetrabaena</taxon>
    </lineage>
</organism>
<evidence type="ECO:0000313" key="3">
    <source>
        <dbReference type="Proteomes" id="UP000236333"/>
    </source>
</evidence>
<feature type="region of interest" description="Disordered" evidence="1">
    <location>
        <begin position="57"/>
        <end position="111"/>
    </location>
</feature>
<dbReference type="SUPFAM" id="SSF159034">
    <property type="entry name" value="Mib/herc2 domain-like"/>
    <property type="match status" value="1"/>
</dbReference>
<dbReference type="Proteomes" id="UP000236333">
    <property type="component" value="Unassembled WGS sequence"/>
</dbReference>
<dbReference type="GO" id="GO:0046872">
    <property type="term" value="F:metal ion binding"/>
    <property type="evidence" value="ECO:0007669"/>
    <property type="project" value="InterPro"/>
</dbReference>